<accession>A0AAP6HG45</accession>
<dbReference type="SUPFAM" id="SSF52540">
    <property type="entry name" value="P-loop containing nucleoside triphosphate hydrolases"/>
    <property type="match status" value="1"/>
</dbReference>
<dbReference type="InterPro" id="IPR027417">
    <property type="entry name" value="P-loop_NTPase"/>
</dbReference>
<dbReference type="Proteomes" id="UP001284033">
    <property type="component" value="Unassembled WGS sequence"/>
</dbReference>
<name>A0AAP6HG45_RIEAN</name>
<dbReference type="AlphaFoldDB" id="A0AAP6HG45"/>
<sequence length="210" mass="24117">MKLKQVLTVANIQNTKIERLPFEGAWYDAFGRPQNRGVWFVWGGSGSGKSTFAMQLAKALAYCGRTFYDLLEEETDDSDFIERTELCQMQDVADTFNAQRYTLEELDAYLSKRNSPDYLIIDSLPYFLDSWDEYKAFKKKWATKKVIVFIGHADGKNPSTELQKRIMYDAKMKIFVSGYLATCKGRTIGPNGGRYIIWKEGYEALVGEEN</sequence>
<dbReference type="Gene3D" id="3.40.50.300">
    <property type="entry name" value="P-loop containing nucleotide triphosphate hydrolases"/>
    <property type="match status" value="1"/>
</dbReference>
<dbReference type="EMBL" id="JAQZHK010000005">
    <property type="protein sequence ID" value="MDY3512988.1"/>
    <property type="molecule type" value="Genomic_DNA"/>
</dbReference>
<protein>
    <submittedName>
        <fullName evidence="1">AAA family ATPase</fullName>
    </submittedName>
</protein>
<gene>
    <name evidence="1" type="ORF">PG303_07155</name>
</gene>
<evidence type="ECO:0000313" key="1">
    <source>
        <dbReference type="EMBL" id="MDY3512988.1"/>
    </source>
</evidence>
<dbReference type="RefSeq" id="WP_434575488.1">
    <property type="nucleotide sequence ID" value="NZ_CP081184.1"/>
</dbReference>
<organism evidence="1 2">
    <name type="scientific">Riemerella anatipestifer</name>
    <name type="common">Moraxella anatipestifer</name>
    <dbReference type="NCBI Taxonomy" id="34085"/>
    <lineage>
        <taxon>Bacteria</taxon>
        <taxon>Pseudomonadati</taxon>
        <taxon>Bacteroidota</taxon>
        <taxon>Flavobacteriia</taxon>
        <taxon>Flavobacteriales</taxon>
        <taxon>Weeksellaceae</taxon>
        <taxon>Riemerella</taxon>
    </lineage>
</organism>
<evidence type="ECO:0000313" key="2">
    <source>
        <dbReference type="Proteomes" id="UP001284033"/>
    </source>
</evidence>
<comment type="caution">
    <text evidence="1">The sequence shown here is derived from an EMBL/GenBank/DDBJ whole genome shotgun (WGS) entry which is preliminary data.</text>
</comment>
<proteinExistence type="predicted"/>
<reference evidence="1" key="1">
    <citation type="submission" date="2023-01" db="EMBL/GenBank/DDBJ databases">
        <title>Genome-based studies on antimicrobial resistance profiles of Riemerella anatipestifer in China, 1994 to 2021.</title>
        <authorList>
            <person name="Yang Z."/>
            <person name="Zhu D."/>
        </authorList>
    </citation>
    <scope>NUCLEOTIDE SEQUENCE</scope>
    <source>
        <strain evidence="1">RCAD1218</strain>
    </source>
</reference>